<dbReference type="AlphaFoldDB" id="A0A7J7K6K5"/>
<keyword evidence="1" id="KW-0472">Membrane</keyword>
<dbReference type="Proteomes" id="UP000593567">
    <property type="component" value="Unassembled WGS sequence"/>
</dbReference>
<sequence>MVLKFTYQHLSPSFVRVVENNIGLDLTFPLPYISGSDYTFDLAASKEEDGYRELEVAQELEAELYFLDVDGEKSRGPFAMAATVGGTTESWWVLSGGLLILVLTIVICILFLGSLLAAGWVHYKKRRARRRAIAMQRGYYDKGGEYGEDDYYGGQYYDYNYNYNTEYVEPSQPPAKIGRLVERDVVKSTPGVGAADNVYDALGAEKQPYDFYDTLYHQ</sequence>
<keyword evidence="1" id="KW-1133">Transmembrane helix</keyword>
<keyword evidence="1" id="KW-0812">Transmembrane</keyword>
<proteinExistence type="predicted"/>
<feature type="transmembrane region" description="Helical" evidence="1">
    <location>
        <begin position="98"/>
        <end position="121"/>
    </location>
</feature>
<reference evidence="2" key="1">
    <citation type="submission" date="2020-06" db="EMBL/GenBank/DDBJ databases">
        <title>Draft genome of Bugula neritina, a colonial animal packing powerful symbionts and potential medicines.</title>
        <authorList>
            <person name="Rayko M."/>
        </authorList>
    </citation>
    <scope>NUCLEOTIDE SEQUENCE [LARGE SCALE GENOMIC DNA]</scope>
    <source>
        <strain evidence="2">Kwan_BN1</strain>
    </source>
</reference>
<dbReference type="EMBL" id="VXIV02001225">
    <property type="protein sequence ID" value="KAF6033843.1"/>
    <property type="molecule type" value="Genomic_DNA"/>
</dbReference>
<evidence type="ECO:0000313" key="3">
    <source>
        <dbReference type="Proteomes" id="UP000593567"/>
    </source>
</evidence>
<organism evidence="2 3">
    <name type="scientific">Bugula neritina</name>
    <name type="common">Brown bryozoan</name>
    <name type="synonym">Sertularia neritina</name>
    <dbReference type="NCBI Taxonomy" id="10212"/>
    <lineage>
        <taxon>Eukaryota</taxon>
        <taxon>Metazoa</taxon>
        <taxon>Spiralia</taxon>
        <taxon>Lophotrochozoa</taxon>
        <taxon>Bryozoa</taxon>
        <taxon>Gymnolaemata</taxon>
        <taxon>Cheilostomatida</taxon>
        <taxon>Flustrina</taxon>
        <taxon>Buguloidea</taxon>
        <taxon>Bugulidae</taxon>
        <taxon>Bugula</taxon>
    </lineage>
</organism>
<evidence type="ECO:0000256" key="1">
    <source>
        <dbReference type="SAM" id="Phobius"/>
    </source>
</evidence>
<keyword evidence="3" id="KW-1185">Reference proteome</keyword>
<evidence type="ECO:0000313" key="2">
    <source>
        <dbReference type="EMBL" id="KAF6033843.1"/>
    </source>
</evidence>
<protein>
    <submittedName>
        <fullName evidence="2">Uncharacterized protein</fullName>
    </submittedName>
</protein>
<accession>A0A7J7K6K5</accession>
<comment type="caution">
    <text evidence="2">The sequence shown here is derived from an EMBL/GenBank/DDBJ whole genome shotgun (WGS) entry which is preliminary data.</text>
</comment>
<name>A0A7J7K6K5_BUGNE</name>
<gene>
    <name evidence="2" type="ORF">EB796_007853</name>
</gene>